<dbReference type="EMBL" id="CP159992">
    <property type="protein sequence ID" value="XCP96813.1"/>
    <property type="molecule type" value="Genomic_DNA"/>
</dbReference>
<dbReference type="AlphaFoldDB" id="A0AAU8NJW2"/>
<sequence>MIGGTGFVGRKTIEQLNRSSGGKLEIRALVRDKTNLTKLPNVTPVIGSLPDVPDQLFTNKPNIVIHFGTKNRDTDGSGFGEINVTGTRNLMYALPKSTAGVIYGSSFSVYGQGNLLNANELTITNPETPLAVSRAKAETIILNEMEKRGRSAFVLRPRFIVGKDDAYTLPTLIKAYNHHLNVGSGSQLSTYIEVHDYAKIITRLTDVLFQKAAEGIYLQSPLNIGYRNPLPLKQLHSVFQKVFGYKRQFYVPVPKGLPSLLKKSGLKMIDKAATILELGAFSHSADVSLLEKMIGSDIIQKDPEEVILQLLSASDSNSFEAKQS</sequence>
<dbReference type="RefSeq" id="WP_366295356.1">
    <property type="nucleotide sequence ID" value="NZ_CP159992.1"/>
</dbReference>
<protein>
    <submittedName>
        <fullName evidence="2">NAD(P)-dependent oxidoreductase</fullName>
    </submittedName>
</protein>
<dbReference type="Pfam" id="PF01370">
    <property type="entry name" value="Epimerase"/>
    <property type="match status" value="1"/>
</dbReference>
<organism evidence="2">
    <name type="scientific">Paenibacillus sp. AN1007</name>
    <dbReference type="NCBI Taxonomy" id="3151385"/>
    <lineage>
        <taxon>Bacteria</taxon>
        <taxon>Bacillati</taxon>
        <taxon>Bacillota</taxon>
        <taxon>Bacilli</taxon>
        <taxon>Bacillales</taxon>
        <taxon>Paenibacillaceae</taxon>
        <taxon>Paenibacillus</taxon>
    </lineage>
</organism>
<evidence type="ECO:0000259" key="1">
    <source>
        <dbReference type="Pfam" id="PF01370"/>
    </source>
</evidence>
<dbReference type="PANTHER" id="PTHR43245">
    <property type="entry name" value="BIFUNCTIONAL POLYMYXIN RESISTANCE PROTEIN ARNA"/>
    <property type="match status" value="1"/>
</dbReference>
<dbReference type="InterPro" id="IPR001509">
    <property type="entry name" value="Epimerase_deHydtase"/>
</dbReference>
<dbReference type="Gene3D" id="3.40.50.720">
    <property type="entry name" value="NAD(P)-binding Rossmann-like Domain"/>
    <property type="match status" value="1"/>
</dbReference>
<reference evidence="2" key="1">
    <citation type="submission" date="2024-05" db="EMBL/GenBank/DDBJ databases">
        <title>Draft genome assemblies of 36 bacteria isolated from hibernating arctic ground squirrels.</title>
        <authorList>
            <person name="McKee H."/>
            <person name="Mullen L."/>
            <person name="Drown D.M."/>
            <person name="Duddleston K.N."/>
        </authorList>
    </citation>
    <scope>NUCLEOTIDE SEQUENCE</scope>
    <source>
        <strain evidence="2">AN1007</strain>
    </source>
</reference>
<gene>
    <name evidence="2" type="ORF">ABXS70_08960</name>
</gene>
<evidence type="ECO:0000313" key="2">
    <source>
        <dbReference type="EMBL" id="XCP96813.1"/>
    </source>
</evidence>
<feature type="domain" description="NAD-dependent epimerase/dehydratase" evidence="1">
    <location>
        <begin position="2"/>
        <end position="206"/>
    </location>
</feature>
<accession>A0AAU8NJW2</accession>
<dbReference type="InterPro" id="IPR036291">
    <property type="entry name" value="NAD(P)-bd_dom_sf"/>
</dbReference>
<proteinExistence type="predicted"/>
<dbReference type="InterPro" id="IPR050177">
    <property type="entry name" value="Lipid_A_modif_metabolic_enz"/>
</dbReference>
<dbReference type="SUPFAM" id="SSF51735">
    <property type="entry name" value="NAD(P)-binding Rossmann-fold domains"/>
    <property type="match status" value="1"/>
</dbReference>
<name>A0AAU8NJW2_9BACL</name>